<organism evidence="2 3">
    <name type="scientific">Platanthera guangdongensis</name>
    <dbReference type="NCBI Taxonomy" id="2320717"/>
    <lineage>
        <taxon>Eukaryota</taxon>
        <taxon>Viridiplantae</taxon>
        <taxon>Streptophyta</taxon>
        <taxon>Embryophyta</taxon>
        <taxon>Tracheophyta</taxon>
        <taxon>Spermatophyta</taxon>
        <taxon>Magnoliopsida</taxon>
        <taxon>Liliopsida</taxon>
        <taxon>Asparagales</taxon>
        <taxon>Orchidaceae</taxon>
        <taxon>Orchidoideae</taxon>
        <taxon>Orchideae</taxon>
        <taxon>Orchidinae</taxon>
        <taxon>Platanthera</taxon>
    </lineage>
</organism>
<comment type="caution">
    <text evidence="2">The sequence shown here is derived from an EMBL/GenBank/DDBJ whole genome shotgun (WGS) entry which is preliminary data.</text>
</comment>
<dbReference type="Proteomes" id="UP001412067">
    <property type="component" value="Unassembled WGS sequence"/>
</dbReference>
<reference evidence="2 3" key="1">
    <citation type="journal article" date="2022" name="Nat. Plants">
        <title>Genomes of leafy and leafless Platanthera orchids illuminate the evolution of mycoheterotrophy.</title>
        <authorList>
            <person name="Li M.H."/>
            <person name="Liu K.W."/>
            <person name="Li Z."/>
            <person name="Lu H.C."/>
            <person name="Ye Q.L."/>
            <person name="Zhang D."/>
            <person name="Wang J.Y."/>
            <person name="Li Y.F."/>
            <person name="Zhong Z.M."/>
            <person name="Liu X."/>
            <person name="Yu X."/>
            <person name="Liu D.K."/>
            <person name="Tu X.D."/>
            <person name="Liu B."/>
            <person name="Hao Y."/>
            <person name="Liao X.Y."/>
            <person name="Jiang Y.T."/>
            <person name="Sun W.H."/>
            <person name="Chen J."/>
            <person name="Chen Y.Q."/>
            <person name="Ai Y."/>
            <person name="Zhai J.W."/>
            <person name="Wu S.S."/>
            <person name="Zhou Z."/>
            <person name="Hsiao Y.Y."/>
            <person name="Wu W.L."/>
            <person name="Chen Y.Y."/>
            <person name="Lin Y.F."/>
            <person name="Hsu J.L."/>
            <person name="Li C.Y."/>
            <person name="Wang Z.W."/>
            <person name="Zhao X."/>
            <person name="Zhong W.Y."/>
            <person name="Ma X.K."/>
            <person name="Ma L."/>
            <person name="Huang J."/>
            <person name="Chen G.Z."/>
            <person name="Huang M.Z."/>
            <person name="Huang L."/>
            <person name="Peng D.H."/>
            <person name="Luo Y.B."/>
            <person name="Zou S.Q."/>
            <person name="Chen S.P."/>
            <person name="Lan S."/>
            <person name="Tsai W.C."/>
            <person name="Van de Peer Y."/>
            <person name="Liu Z.J."/>
        </authorList>
    </citation>
    <scope>NUCLEOTIDE SEQUENCE [LARGE SCALE GENOMIC DNA]</scope>
    <source>
        <strain evidence="2">Lor288</strain>
    </source>
</reference>
<dbReference type="PANTHER" id="PTHR31713">
    <property type="entry name" value="OS02G0177800 PROTEIN"/>
    <property type="match status" value="1"/>
</dbReference>
<gene>
    <name evidence="2" type="ORF">KSP40_PGU000970</name>
</gene>
<proteinExistence type="predicted"/>
<evidence type="ECO:0000259" key="1">
    <source>
        <dbReference type="Pfam" id="PF20451"/>
    </source>
</evidence>
<accession>A0ABR2MNG4</accession>
<evidence type="ECO:0000313" key="3">
    <source>
        <dbReference type="Proteomes" id="UP001412067"/>
    </source>
</evidence>
<dbReference type="Pfam" id="PF20451">
    <property type="entry name" value="Calmod_bind_M"/>
    <property type="match status" value="1"/>
</dbReference>
<protein>
    <recommendedName>
        <fullName evidence="1">Calmodulin binding protein central domain-containing protein</fullName>
    </recommendedName>
</protein>
<dbReference type="InterPro" id="IPR046830">
    <property type="entry name" value="Calmod_bind_M"/>
</dbReference>
<dbReference type="PANTHER" id="PTHR31713:SF14">
    <property type="entry name" value="CALMODULIN-BINDING PROTEIN 60 A"/>
    <property type="match status" value="1"/>
</dbReference>
<evidence type="ECO:0000313" key="2">
    <source>
        <dbReference type="EMBL" id="KAK8965508.1"/>
    </source>
</evidence>
<keyword evidence="3" id="KW-1185">Reference proteome</keyword>
<dbReference type="InterPro" id="IPR012416">
    <property type="entry name" value="CBP60"/>
</dbReference>
<name>A0ABR2MNG4_9ASPA</name>
<feature type="domain" description="Calmodulin binding protein central" evidence="1">
    <location>
        <begin position="90"/>
        <end position="135"/>
    </location>
</feature>
<sequence length="147" mass="17192">MYLFKEALVCTGVHFTFSHYSVDECGRDELQNTNQATGSRFQQRGGYRRGPERWNRARCWRLVSEKCSRCFPTSHPLFLAVYKKHYPPLLFDDVWRLEKIGKDGAFHKRLISKNIITVKDFLTLLVTDAPKLRNVSHSIIFVSFFST</sequence>
<dbReference type="EMBL" id="JBBWWR010000006">
    <property type="protein sequence ID" value="KAK8965508.1"/>
    <property type="molecule type" value="Genomic_DNA"/>
</dbReference>